<name>A0AAX4HM86_9BACT</name>
<dbReference type="AlphaFoldDB" id="A0AAX4HM86"/>
<accession>A0AAX4HM86</accession>
<reference evidence="2 3" key="1">
    <citation type="submission" date="2023-11" db="EMBL/GenBank/DDBJ databases">
        <title>Peredibacter starrii A3.12.</title>
        <authorList>
            <person name="Mitchell R.J."/>
        </authorList>
    </citation>
    <scope>NUCLEOTIDE SEQUENCE [LARGE SCALE GENOMIC DNA]</scope>
    <source>
        <strain evidence="2 3">A3.12</strain>
    </source>
</reference>
<evidence type="ECO:0000313" key="2">
    <source>
        <dbReference type="EMBL" id="WPU64283.1"/>
    </source>
</evidence>
<feature type="chain" id="PRO_5043982571" evidence="1">
    <location>
        <begin position="20"/>
        <end position="80"/>
    </location>
</feature>
<dbReference type="Proteomes" id="UP001324634">
    <property type="component" value="Chromosome"/>
</dbReference>
<dbReference type="EMBL" id="CP139487">
    <property type="protein sequence ID" value="WPU64283.1"/>
    <property type="molecule type" value="Genomic_DNA"/>
</dbReference>
<gene>
    <name evidence="2" type="ORF">SOO65_16435</name>
</gene>
<evidence type="ECO:0000256" key="1">
    <source>
        <dbReference type="SAM" id="SignalP"/>
    </source>
</evidence>
<evidence type="ECO:0000313" key="3">
    <source>
        <dbReference type="Proteomes" id="UP001324634"/>
    </source>
</evidence>
<proteinExistence type="predicted"/>
<organism evidence="2 3">
    <name type="scientific">Peredibacter starrii</name>
    <dbReference type="NCBI Taxonomy" id="28202"/>
    <lineage>
        <taxon>Bacteria</taxon>
        <taxon>Pseudomonadati</taxon>
        <taxon>Bdellovibrionota</taxon>
        <taxon>Bacteriovoracia</taxon>
        <taxon>Bacteriovoracales</taxon>
        <taxon>Bacteriovoracaceae</taxon>
        <taxon>Peredibacter</taxon>
    </lineage>
</organism>
<dbReference type="KEGG" id="psti:SOO65_16435"/>
<sequence length="80" mass="8324">MKATLLFIAMALVSTSVFADAKEDFIAAVVKSCGKSKEDAEKMATPGRSGNIIKWQTCSSSSVDIDGCSVQCASSSKIGN</sequence>
<dbReference type="RefSeq" id="WP_321392796.1">
    <property type="nucleotide sequence ID" value="NZ_CP139487.1"/>
</dbReference>
<protein>
    <submittedName>
        <fullName evidence="2">Uncharacterized protein</fullName>
    </submittedName>
</protein>
<keyword evidence="1" id="KW-0732">Signal</keyword>
<feature type="signal peptide" evidence="1">
    <location>
        <begin position="1"/>
        <end position="19"/>
    </location>
</feature>
<keyword evidence="3" id="KW-1185">Reference proteome</keyword>